<dbReference type="PROSITE" id="PS51258">
    <property type="entry name" value="MHD1"/>
    <property type="match status" value="1"/>
</dbReference>
<name>A0A9Q0QRE2_9MAGN</name>
<comment type="caution">
    <text evidence="5">The sequence shown here is derived from an EMBL/GenBank/DDBJ whole genome shotgun (WGS) entry which is preliminary data.</text>
</comment>
<dbReference type="PANTHER" id="PTHR31280:SF1">
    <property type="entry name" value="OS03G0138600 PROTEIN"/>
    <property type="match status" value="1"/>
</dbReference>
<dbReference type="InterPro" id="IPR014770">
    <property type="entry name" value="Munc13_1"/>
</dbReference>
<feature type="domain" description="MHD1" evidence="3">
    <location>
        <begin position="542"/>
        <end position="683"/>
    </location>
</feature>
<proteinExistence type="predicted"/>
<dbReference type="OrthoDB" id="2015333at2759"/>
<keyword evidence="6" id="KW-1185">Reference proteome</keyword>
<evidence type="ECO:0000313" key="5">
    <source>
        <dbReference type="EMBL" id="KAJ4968924.1"/>
    </source>
</evidence>
<protein>
    <submittedName>
        <fullName evidence="5">Uncharacterized protein</fullName>
    </submittedName>
</protein>
<dbReference type="InterPro" id="IPR008528">
    <property type="entry name" value="unc-13_homologue"/>
</dbReference>
<evidence type="ECO:0000313" key="6">
    <source>
        <dbReference type="Proteomes" id="UP001141806"/>
    </source>
</evidence>
<dbReference type="Pfam" id="PF25761">
    <property type="entry name" value="TPR_PATROL1"/>
    <property type="match status" value="1"/>
</dbReference>
<dbReference type="InterPro" id="IPR057984">
    <property type="entry name" value="PATROL1_C"/>
</dbReference>
<evidence type="ECO:0000256" key="2">
    <source>
        <dbReference type="SAM" id="MobiDB-lite"/>
    </source>
</evidence>
<reference evidence="5" key="1">
    <citation type="journal article" date="2023" name="Plant J.">
        <title>The genome of the king protea, Protea cynaroides.</title>
        <authorList>
            <person name="Chang J."/>
            <person name="Duong T.A."/>
            <person name="Schoeman C."/>
            <person name="Ma X."/>
            <person name="Roodt D."/>
            <person name="Barker N."/>
            <person name="Li Z."/>
            <person name="Van de Peer Y."/>
            <person name="Mizrachi E."/>
        </authorList>
    </citation>
    <scope>NUCLEOTIDE SEQUENCE</scope>
    <source>
        <tissue evidence="5">Young leaves</tissue>
    </source>
</reference>
<evidence type="ECO:0000256" key="1">
    <source>
        <dbReference type="SAM" id="Coils"/>
    </source>
</evidence>
<dbReference type="Proteomes" id="UP001141806">
    <property type="component" value="Unassembled WGS sequence"/>
</dbReference>
<dbReference type="PROSITE" id="PS51259">
    <property type="entry name" value="MHD2"/>
    <property type="match status" value="1"/>
</dbReference>
<dbReference type="EMBL" id="JAMYWD010000006">
    <property type="protein sequence ID" value="KAJ4968924.1"/>
    <property type="molecule type" value="Genomic_DNA"/>
</dbReference>
<feature type="coiled-coil region" evidence="1">
    <location>
        <begin position="471"/>
        <end position="498"/>
    </location>
</feature>
<accession>A0A9Q0QRE2</accession>
<feature type="domain" description="MHD2" evidence="4">
    <location>
        <begin position="815"/>
        <end position="926"/>
    </location>
</feature>
<gene>
    <name evidence="5" type="ORF">NE237_015625</name>
</gene>
<sequence>MGRLSTVSRSDNTEDELDWPFGKIDGIDREDFRETAYEIFFTACRSSPGFGGKNALTYYPMVHENTEGGGVGTTTRTNGGGLMGMSRIKRALGLKTIKRMMTRTVSSVVLANPSSPRAVNSTNISLTVPPPTRASANRRPMTSAEIMRQQMRVSEQSDNRLRKTLMRTLVGQVSRRAETIILPLELLRHLKPSEFNDFHEYQIWQKRQFKVLEAGLLLYPFIPLERSNSFAMRFREIIRGSEINTIDTGKNSEIMRAISVFVVSLAWRNPKGLPNEACHWADGFPFNIHIYLSLLQSIFDLKDEALVLDEIDELMELMKKTWTILGINKLIHNVCFTWVLFYQYVNTGLVEQDLLTASLAMLAEVANDAKRADRDAIYTKILTSVLTSMRGWAEKKLLDYHENFEKSALGLMENVLPLALSASRILEEDVAAAVVPEKGNLSGNRVDHCIRSSMRNAFAKILENGNTNTIAAEVKDEVAEALLQLAQETENLAMMEKETFSPVLKGWHPISAGVAAVSLHNCYGTVLKQYLSGVPNLTNETIQVLQRAGKLEKVLVQMVVEDSVDCEDGGKAIVREMQPYEVDSIILRLLKKWVIDRLKKVKEYLGRAKETETWNPKSKTEPYAQSVVELMRLAKQTVDDFLEIPVGTSDVVQDLSDGLEILFQDYTSFVGSCGSKQSYMPTLPPLTRCNRSSKLHDLWRKAAICKVGIEELQRAASAEGHHPRTSTSRGTQRLYIRLNTLQYLLSHLNSLDKNLSLVPRNNRRINTSSSYLDLARSSIQAITQHVSEVAAYRLIFHDSTSVFYDTLYVGGDVENSRIRPALRILKQNLTLMVAIVTDRVQQLAVKEVMKASFEAYLMILVAGGSIRAFSRSDHGMIQEDFESLKKIFCTFGEGLLTENVVEKESETVEGVVALMGQSTEQLVEDFSILVCEANGFRVGSPGQKLPLPPTTGRWNRADPNTLLRVLCHRNDSMANRFLKRTFQLGKRR</sequence>
<evidence type="ECO:0000259" key="3">
    <source>
        <dbReference type="PROSITE" id="PS51258"/>
    </source>
</evidence>
<dbReference type="AlphaFoldDB" id="A0A9Q0QRE2"/>
<organism evidence="5 6">
    <name type="scientific">Protea cynaroides</name>
    <dbReference type="NCBI Taxonomy" id="273540"/>
    <lineage>
        <taxon>Eukaryota</taxon>
        <taxon>Viridiplantae</taxon>
        <taxon>Streptophyta</taxon>
        <taxon>Embryophyta</taxon>
        <taxon>Tracheophyta</taxon>
        <taxon>Spermatophyta</taxon>
        <taxon>Magnoliopsida</taxon>
        <taxon>Proteales</taxon>
        <taxon>Proteaceae</taxon>
        <taxon>Protea</taxon>
    </lineage>
</organism>
<feature type="region of interest" description="Disordered" evidence="2">
    <location>
        <begin position="119"/>
        <end position="141"/>
    </location>
</feature>
<dbReference type="PANTHER" id="PTHR31280">
    <property type="entry name" value="PROTEIN UNC-13 HOMOLOG"/>
    <property type="match status" value="1"/>
</dbReference>
<keyword evidence="1" id="KW-0175">Coiled coil</keyword>
<dbReference type="InterPro" id="IPR014772">
    <property type="entry name" value="Munc13_dom-2"/>
</dbReference>
<evidence type="ECO:0000259" key="4">
    <source>
        <dbReference type="PROSITE" id="PS51259"/>
    </source>
</evidence>